<feature type="region of interest" description="Disordered" evidence="1">
    <location>
        <begin position="189"/>
        <end position="293"/>
    </location>
</feature>
<feature type="compositionally biased region" description="Basic and acidic residues" evidence="1">
    <location>
        <begin position="282"/>
        <end position="293"/>
    </location>
</feature>
<feature type="compositionally biased region" description="Polar residues" evidence="1">
    <location>
        <begin position="247"/>
        <end position="264"/>
    </location>
</feature>
<dbReference type="AlphaFoldDB" id="A0A6A4GA35"/>
<dbReference type="EMBL" id="ML771752">
    <property type="protein sequence ID" value="KAE9382330.1"/>
    <property type="molecule type" value="Genomic_DNA"/>
</dbReference>
<dbReference type="Proteomes" id="UP000799118">
    <property type="component" value="Unassembled WGS sequence"/>
</dbReference>
<evidence type="ECO:0000313" key="2">
    <source>
        <dbReference type="EMBL" id="KAE9382330.1"/>
    </source>
</evidence>
<reference evidence="2" key="1">
    <citation type="journal article" date="2019" name="Environ. Microbiol.">
        <title>Fungal ecological strategies reflected in gene transcription - a case study of two litter decomposers.</title>
        <authorList>
            <person name="Barbi F."/>
            <person name="Kohler A."/>
            <person name="Barry K."/>
            <person name="Baskaran P."/>
            <person name="Daum C."/>
            <person name="Fauchery L."/>
            <person name="Ihrmark K."/>
            <person name="Kuo A."/>
            <person name="LaButti K."/>
            <person name="Lipzen A."/>
            <person name="Morin E."/>
            <person name="Grigoriev I.V."/>
            <person name="Henrissat B."/>
            <person name="Lindahl B."/>
            <person name="Martin F."/>
        </authorList>
    </citation>
    <scope>NUCLEOTIDE SEQUENCE</scope>
    <source>
        <strain evidence="2">JB14</strain>
    </source>
</reference>
<accession>A0A6A4GA35</accession>
<feature type="compositionally biased region" description="Basic and acidic residues" evidence="1">
    <location>
        <begin position="234"/>
        <end position="246"/>
    </location>
</feature>
<protein>
    <submittedName>
        <fullName evidence="2">Uncharacterized protein</fullName>
    </submittedName>
</protein>
<gene>
    <name evidence="2" type="ORF">BT96DRAFT_952265</name>
</gene>
<feature type="compositionally biased region" description="Polar residues" evidence="1">
    <location>
        <begin position="51"/>
        <end position="75"/>
    </location>
</feature>
<feature type="region of interest" description="Disordered" evidence="1">
    <location>
        <begin position="19"/>
        <end position="163"/>
    </location>
</feature>
<feature type="compositionally biased region" description="Polar residues" evidence="1">
    <location>
        <begin position="143"/>
        <end position="154"/>
    </location>
</feature>
<proteinExistence type="predicted"/>
<feature type="compositionally biased region" description="Acidic residues" evidence="1">
    <location>
        <begin position="210"/>
        <end position="224"/>
    </location>
</feature>
<feature type="compositionally biased region" description="Polar residues" evidence="1">
    <location>
        <begin position="25"/>
        <end position="34"/>
    </location>
</feature>
<keyword evidence="3" id="KW-1185">Reference proteome</keyword>
<organism evidence="2 3">
    <name type="scientific">Gymnopus androsaceus JB14</name>
    <dbReference type="NCBI Taxonomy" id="1447944"/>
    <lineage>
        <taxon>Eukaryota</taxon>
        <taxon>Fungi</taxon>
        <taxon>Dikarya</taxon>
        <taxon>Basidiomycota</taxon>
        <taxon>Agaricomycotina</taxon>
        <taxon>Agaricomycetes</taxon>
        <taxon>Agaricomycetidae</taxon>
        <taxon>Agaricales</taxon>
        <taxon>Marasmiineae</taxon>
        <taxon>Omphalotaceae</taxon>
        <taxon>Gymnopus</taxon>
    </lineage>
</organism>
<evidence type="ECO:0000313" key="3">
    <source>
        <dbReference type="Proteomes" id="UP000799118"/>
    </source>
</evidence>
<sequence>ILPLKDDVVLSPPLYFTVRREKSDSPNPTASPLRSPSLRGGTEGAEPGSAYETNNTSSFPSNSLQVGGKDPNTTSLRERSEDLAEAGNPYSRVKEKEVDNNQGNGSPLKGGGTEPENNQSNDSKNKPENNKDNGSETERQVDQGVSSETENSPNLWEGSDAAEDMDDKYYQTLKDKHLWGDFNYNSETDQCEAAEETPVASSSKIKSPESEQEPEYDADVEDFEPTYLPTESDSEYKNEQKPDKVSEPSQPQPANGTLPSSNHSELAAEPSATHRAVPYEPNGREVDGGAETK</sequence>
<feature type="non-terminal residue" evidence="2">
    <location>
        <position position="1"/>
    </location>
</feature>
<name>A0A6A4GA35_9AGAR</name>
<evidence type="ECO:0000256" key="1">
    <source>
        <dbReference type="SAM" id="MobiDB-lite"/>
    </source>
</evidence>
<feature type="compositionally biased region" description="Basic and acidic residues" evidence="1">
    <location>
        <begin position="123"/>
        <end position="141"/>
    </location>
</feature>
<feature type="non-terminal residue" evidence="2">
    <location>
        <position position="293"/>
    </location>
</feature>